<name>A0A9N8E6K5_9STRA</name>
<accession>A0A9N8E6K5</accession>
<gene>
    <name evidence="1" type="ORF">SEMRO_567_G168060.1</name>
</gene>
<evidence type="ECO:0000313" key="1">
    <source>
        <dbReference type="EMBL" id="CAB9513035.1"/>
    </source>
</evidence>
<protein>
    <submittedName>
        <fullName evidence="1">Uncharacterized protein</fullName>
    </submittedName>
</protein>
<sequence>MPPKTKHKVQKQRQQSPTRNITASGKRSLTLLQILVALSLGLALVHTLTLLSHGHALVEQESDAFASRHKKDFLQQRGSKNSLASLTDTTNDRPVLRHLKILVAIASFDFRQVPHLEETLDGYHELCVAGAKQVDVTVHTTVVYPVVWLDLWRTRFPCEKFQLTFSIENKSHRLHLVDLHRHLFYEQLDNYDLFIYTEDDHRISPTTVATYWQETLALQALLNDDYTLYNIGLVRYEYNFPSAIINDKTRHATENVTRVYWEHSWPLAQHKPILPNAASPLTQLNSASTNGQYYIHMTNHHQGMYLATRQHLQTWRDLPNCQFDQPQNRPGYGKNNRQPLLGTQRVWMSSYQLYEKKYCNVQQVLPVDKFGALTIHHVPNKNYRRKKGGQTVLDYGNSSSLPMQVQQGGAPQLITALRLHLAMRQQWPLAPQRPYRGPIQMVDHVTRERTTVLEERLKAWRNYVARGGVLSEADMEQTNLIEWSERLERIQELEHRKQRAQEIKKRQNRG</sequence>
<dbReference type="AlphaFoldDB" id="A0A9N8E6K5"/>
<dbReference type="Proteomes" id="UP001153069">
    <property type="component" value="Unassembled WGS sequence"/>
</dbReference>
<evidence type="ECO:0000313" key="2">
    <source>
        <dbReference type="Proteomes" id="UP001153069"/>
    </source>
</evidence>
<keyword evidence="2" id="KW-1185">Reference proteome</keyword>
<dbReference type="EMBL" id="CAICTM010000566">
    <property type="protein sequence ID" value="CAB9513035.1"/>
    <property type="molecule type" value="Genomic_DNA"/>
</dbReference>
<comment type="caution">
    <text evidence="1">The sequence shown here is derived from an EMBL/GenBank/DDBJ whole genome shotgun (WGS) entry which is preliminary data.</text>
</comment>
<organism evidence="1 2">
    <name type="scientific">Seminavis robusta</name>
    <dbReference type="NCBI Taxonomy" id="568900"/>
    <lineage>
        <taxon>Eukaryota</taxon>
        <taxon>Sar</taxon>
        <taxon>Stramenopiles</taxon>
        <taxon>Ochrophyta</taxon>
        <taxon>Bacillariophyta</taxon>
        <taxon>Bacillariophyceae</taxon>
        <taxon>Bacillariophycidae</taxon>
        <taxon>Naviculales</taxon>
        <taxon>Naviculaceae</taxon>
        <taxon>Seminavis</taxon>
    </lineage>
</organism>
<dbReference type="OrthoDB" id="39955at2759"/>
<reference evidence="1" key="1">
    <citation type="submission" date="2020-06" db="EMBL/GenBank/DDBJ databases">
        <authorList>
            <consortium name="Plant Systems Biology data submission"/>
        </authorList>
    </citation>
    <scope>NUCLEOTIDE SEQUENCE</scope>
    <source>
        <strain evidence="1">D6</strain>
    </source>
</reference>
<proteinExistence type="predicted"/>